<protein>
    <submittedName>
        <fullName evidence="1">DUF1850 domain-containing protein</fullName>
    </submittedName>
</protein>
<proteinExistence type="predicted"/>
<name>A0ABD5NYF3_9EURY</name>
<dbReference type="RefSeq" id="WP_246971118.1">
    <property type="nucleotide sequence ID" value="NZ_CP095397.1"/>
</dbReference>
<dbReference type="Proteomes" id="UP001595821">
    <property type="component" value="Unassembled WGS sequence"/>
</dbReference>
<dbReference type="GeneID" id="71852206"/>
<dbReference type="InterPro" id="IPR015001">
    <property type="entry name" value="DUF1850"/>
</dbReference>
<evidence type="ECO:0000313" key="1">
    <source>
        <dbReference type="EMBL" id="MFC4246982.1"/>
    </source>
</evidence>
<organism evidence="1 2">
    <name type="scientific">Natribaculum luteum</name>
    <dbReference type="NCBI Taxonomy" id="1586232"/>
    <lineage>
        <taxon>Archaea</taxon>
        <taxon>Methanobacteriati</taxon>
        <taxon>Methanobacteriota</taxon>
        <taxon>Stenosarchaea group</taxon>
        <taxon>Halobacteria</taxon>
        <taxon>Halobacteriales</taxon>
        <taxon>Natrialbaceae</taxon>
        <taxon>Natribaculum</taxon>
    </lineage>
</organism>
<dbReference type="Pfam" id="PF08905">
    <property type="entry name" value="DUF1850"/>
    <property type="match status" value="1"/>
</dbReference>
<gene>
    <name evidence="1" type="ORF">ACFOZ7_08215</name>
</gene>
<sequence length="167" mass="18753">MSYARVTAKLALVVAVVACTVLATTSAGTVVHVEHEQSGETLAVYSIDEDEEFSIYYVHSSEKTPIREVYVVDDTSIVQQREEYGYYAAGLEFGRETQRVDGWTVAEVDREVDEFAVRTAATTEQRLVIGDENRSLQTYTDPWETITISAEDVTYLEYVVYKIASLV</sequence>
<dbReference type="AlphaFoldDB" id="A0ABD5NYF3"/>
<accession>A0ABD5NYF3</accession>
<reference evidence="1 2" key="1">
    <citation type="journal article" date="2014" name="Int. J. Syst. Evol. Microbiol.">
        <title>Complete genome sequence of Corynebacterium casei LMG S-19264T (=DSM 44701T), isolated from a smear-ripened cheese.</title>
        <authorList>
            <consortium name="US DOE Joint Genome Institute (JGI-PGF)"/>
            <person name="Walter F."/>
            <person name="Albersmeier A."/>
            <person name="Kalinowski J."/>
            <person name="Ruckert C."/>
        </authorList>
    </citation>
    <scope>NUCLEOTIDE SEQUENCE [LARGE SCALE GENOMIC DNA]</scope>
    <source>
        <strain evidence="1 2">IBRC-M 10912</strain>
    </source>
</reference>
<dbReference type="EMBL" id="JBHSDJ010000024">
    <property type="protein sequence ID" value="MFC4246982.1"/>
    <property type="molecule type" value="Genomic_DNA"/>
</dbReference>
<evidence type="ECO:0000313" key="2">
    <source>
        <dbReference type="Proteomes" id="UP001595821"/>
    </source>
</evidence>
<comment type="caution">
    <text evidence="1">The sequence shown here is derived from an EMBL/GenBank/DDBJ whole genome shotgun (WGS) entry which is preliminary data.</text>
</comment>